<reference evidence="1" key="1">
    <citation type="submission" date="2020-04" db="EMBL/GenBank/DDBJ databases">
        <authorList>
            <person name="Alioto T."/>
            <person name="Alioto T."/>
            <person name="Gomez Garrido J."/>
        </authorList>
    </citation>
    <scope>NUCLEOTIDE SEQUENCE</scope>
    <source>
        <strain evidence="1">A484AB</strain>
    </source>
</reference>
<accession>A0A6S7J0I6</accession>
<dbReference type="Proteomes" id="UP001152795">
    <property type="component" value="Unassembled WGS sequence"/>
</dbReference>
<feature type="non-terminal residue" evidence="1">
    <location>
        <position position="1"/>
    </location>
</feature>
<protein>
    <submittedName>
        <fullName evidence="1">Uncharacterized protein</fullName>
    </submittedName>
</protein>
<evidence type="ECO:0000313" key="2">
    <source>
        <dbReference type="Proteomes" id="UP001152795"/>
    </source>
</evidence>
<gene>
    <name evidence="1" type="ORF">PACLA_8A089821</name>
</gene>
<dbReference type="OrthoDB" id="652091at2759"/>
<dbReference type="EMBL" id="CACRXK020012062">
    <property type="protein sequence ID" value="CAB4022619.1"/>
    <property type="molecule type" value="Genomic_DNA"/>
</dbReference>
<dbReference type="InterPro" id="IPR016084">
    <property type="entry name" value="Haem_Oase-like_multi-hlx"/>
</dbReference>
<evidence type="ECO:0000313" key="1">
    <source>
        <dbReference type="EMBL" id="CAB4022619.1"/>
    </source>
</evidence>
<dbReference type="SUPFAM" id="SSF48613">
    <property type="entry name" value="Heme oxygenase-like"/>
    <property type="match status" value="1"/>
</dbReference>
<organism evidence="1 2">
    <name type="scientific">Paramuricea clavata</name>
    <name type="common">Red gorgonian</name>
    <name type="synonym">Violescent sea-whip</name>
    <dbReference type="NCBI Taxonomy" id="317549"/>
    <lineage>
        <taxon>Eukaryota</taxon>
        <taxon>Metazoa</taxon>
        <taxon>Cnidaria</taxon>
        <taxon>Anthozoa</taxon>
        <taxon>Octocorallia</taxon>
        <taxon>Malacalcyonacea</taxon>
        <taxon>Plexauridae</taxon>
        <taxon>Paramuricea</taxon>
    </lineage>
</organism>
<name>A0A6S7J0I6_PARCT</name>
<comment type="caution">
    <text evidence="1">The sequence shown here is derived from an EMBL/GenBank/DDBJ whole genome shotgun (WGS) entry which is preliminary data.</text>
</comment>
<sequence length="76" mass="8438">IIKSMITKSLGLRNDLGTAAFQFKSKSAVQLKKQLKDSINGLGVDDEMKNKLIQEKILAYNMTNAIVKEIKLEPSS</sequence>
<dbReference type="Gene3D" id="1.20.910.10">
    <property type="entry name" value="Heme oxygenase-like"/>
    <property type="match status" value="1"/>
</dbReference>
<dbReference type="AlphaFoldDB" id="A0A6S7J0I6"/>
<keyword evidence="2" id="KW-1185">Reference proteome</keyword>
<proteinExistence type="predicted"/>